<evidence type="ECO:0000313" key="1">
    <source>
        <dbReference type="EMBL" id="OAE37650.1"/>
    </source>
</evidence>
<accession>A0A176WXX1</accession>
<evidence type="ECO:0000313" key="2">
    <source>
        <dbReference type="Proteomes" id="UP000077098"/>
    </source>
</evidence>
<dbReference type="EMBL" id="LXPS01000039">
    <property type="protein sequence ID" value="OAE37650.1"/>
    <property type="molecule type" value="Genomic_DNA"/>
</dbReference>
<name>A0A176WXX1_AGRTU</name>
<proteinExistence type="predicted"/>
<comment type="caution">
    <text evidence="1">The sequence shown here is derived from an EMBL/GenBank/DDBJ whole genome shotgun (WGS) entry which is preliminary data.</text>
</comment>
<evidence type="ECO:0008006" key="3">
    <source>
        <dbReference type="Google" id="ProtNLM"/>
    </source>
</evidence>
<organism evidence="1 2">
    <name type="scientific">Agrobacterium tumefaciens</name>
    <dbReference type="NCBI Taxonomy" id="358"/>
    <lineage>
        <taxon>Bacteria</taxon>
        <taxon>Pseudomonadati</taxon>
        <taxon>Pseudomonadota</taxon>
        <taxon>Alphaproteobacteria</taxon>
        <taxon>Hyphomicrobiales</taxon>
        <taxon>Rhizobiaceae</taxon>
        <taxon>Rhizobium/Agrobacterium group</taxon>
        <taxon>Agrobacterium</taxon>
        <taxon>Agrobacterium tumefaciens complex</taxon>
    </lineage>
</organism>
<dbReference type="Proteomes" id="UP000077098">
    <property type="component" value="Unassembled WGS sequence"/>
</dbReference>
<gene>
    <name evidence="1" type="ORF">A7J57_08715</name>
</gene>
<dbReference type="Gene3D" id="3.40.50.300">
    <property type="entry name" value="P-loop containing nucleotide triphosphate hydrolases"/>
    <property type="match status" value="1"/>
</dbReference>
<sequence length="427" mass="49083">MVIPYKPRPQFKPYHDRTERNAVLVAHRRFGKTVGCINDDIRACLRSVHWRTGQPLENFRAAYFAPLLKQAKAIAWDYVKFYTRNIPGMSYNESELRADFPNGARYRLFGADNPDSSRGLYFDRVTEDEPADMRAGFHTTIILPALADREGQWTKIGTPKGHNEFFEDYQRALEDPNTFCLLLKASETGVLPETELDSLRAAMSEDQYAQELECSFEAAIQGAYFGKEMTRLEDMGQITAVPHDPALMVDVYFDLGFNDATSMWFIQSERSGLRHRVIRYYGSSGESIAHYAGVLNEWKAKGYQYGRIVMPHDAKAKDLRTGKSIEDIMADYGITVEVLERTDDLIRDIDVSRTMLPKCWFDRDATKEGVEALKQYRKQWDDKRKVFQSHPYHDWTSNPADAFRQFAVSFKAPISVPVINVSRKFVV</sequence>
<dbReference type="Gene3D" id="3.30.420.280">
    <property type="match status" value="1"/>
</dbReference>
<dbReference type="InterPro" id="IPR027417">
    <property type="entry name" value="P-loop_NTPase"/>
</dbReference>
<protein>
    <recommendedName>
        <fullName evidence="3">Terminase</fullName>
    </recommendedName>
</protein>
<reference evidence="1 2" key="1">
    <citation type="submission" date="2016-05" db="EMBL/GenBank/DDBJ databases">
        <authorList>
            <person name="Lavstsen T."/>
            <person name="Jespersen J.S."/>
        </authorList>
    </citation>
    <scope>NUCLEOTIDE SEQUENCE [LARGE SCALE GENOMIC DNA]</scope>
    <source>
        <strain evidence="1 2">KCJ1736</strain>
    </source>
</reference>
<dbReference type="AlphaFoldDB" id="A0A176WXX1"/>